<gene>
    <name evidence="1" type="ORF">IAG03_03305</name>
</gene>
<keyword evidence="2" id="KW-1185">Reference proteome</keyword>
<proteinExistence type="predicted"/>
<evidence type="ECO:0000313" key="2">
    <source>
        <dbReference type="Proteomes" id="UP000651482"/>
    </source>
</evidence>
<sequence>MQALETQLTECFLNAAKEAELQCGVRAEQACRDIKRYGGVAYIRKLAKAGAESESLCRLAECGRVKLSFEACAVRSEYAALFTDEEINACFASLCAYGYYG</sequence>
<protein>
    <submittedName>
        <fullName evidence="1">Uncharacterized protein</fullName>
    </submittedName>
</protein>
<evidence type="ECO:0000313" key="1">
    <source>
        <dbReference type="EMBL" id="MBC8533045.1"/>
    </source>
</evidence>
<comment type="caution">
    <text evidence="1">The sequence shown here is derived from an EMBL/GenBank/DDBJ whole genome shotgun (WGS) entry which is preliminary data.</text>
</comment>
<dbReference type="Proteomes" id="UP000651482">
    <property type="component" value="Unassembled WGS sequence"/>
</dbReference>
<dbReference type="EMBL" id="JACRSN010000003">
    <property type="protein sequence ID" value="MBC8533045.1"/>
    <property type="molecule type" value="Genomic_DNA"/>
</dbReference>
<accession>A0A926HRR0</accession>
<dbReference type="AlphaFoldDB" id="A0A926HRR0"/>
<name>A0A926HRR0_9FIRM</name>
<dbReference type="RefSeq" id="WP_249318350.1">
    <property type="nucleotide sequence ID" value="NZ_JACRSN010000003.1"/>
</dbReference>
<organism evidence="1 2">
    <name type="scientific">Yeguia hominis</name>
    <dbReference type="NCBI Taxonomy" id="2763662"/>
    <lineage>
        <taxon>Bacteria</taxon>
        <taxon>Bacillati</taxon>
        <taxon>Bacillota</taxon>
        <taxon>Clostridia</taxon>
        <taxon>Eubacteriales</taxon>
        <taxon>Yeguiaceae</taxon>
        <taxon>Yeguia</taxon>
    </lineage>
</organism>
<reference evidence="1" key="1">
    <citation type="submission" date="2020-08" db="EMBL/GenBank/DDBJ databases">
        <title>Genome public.</title>
        <authorList>
            <person name="Liu C."/>
            <person name="Sun Q."/>
        </authorList>
    </citation>
    <scope>NUCLEOTIDE SEQUENCE</scope>
    <source>
        <strain evidence="1">NSJ-40</strain>
    </source>
</reference>